<name>H6NQ09_9BACL</name>
<keyword evidence="1" id="KW-0812">Transmembrane</keyword>
<accession>H6NQ09</accession>
<dbReference type="HOGENOM" id="CLU_1265914_0_0_9"/>
<gene>
    <name evidence="2" type="ORF">PM3016_4436</name>
</gene>
<feature type="transmembrane region" description="Helical" evidence="1">
    <location>
        <begin position="85"/>
        <end position="103"/>
    </location>
</feature>
<dbReference type="EMBL" id="CP003235">
    <property type="protein sequence ID" value="AFC31200.1"/>
    <property type="molecule type" value="Genomic_DNA"/>
</dbReference>
<reference evidence="2 3" key="1">
    <citation type="journal article" date="2012" name="J. Bacteriol.">
        <title>Complete Genome Sequence of Paenibacillus mucilaginosus 3016, a Bacterium Functional as Microbial Fertilizer.</title>
        <authorList>
            <person name="Ma M."/>
            <person name="Wang Z."/>
            <person name="Li L."/>
            <person name="Jiang X."/>
            <person name="Guan D."/>
            <person name="Cao F."/>
            <person name="Chen H."/>
            <person name="Wang X."/>
            <person name="Shen D."/>
            <person name="Du B."/>
            <person name="Li J."/>
        </authorList>
    </citation>
    <scope>NUCLEOTIDE SEQUENCE [LARGE SCALE GENOMIC DNA]</scope>
    <source>
        <strain evidence="2 3">3016</strain>
    </source>
</reference>
<keyword evidence="3" id="KW-1185">Reference proteome</keyword>
<feature type="transmembrane region" description="Helical" evidence="1">
    <location>
        <begin position="35"/>
        <end position="55"/>
    </location>
</feature>
<keyword evidence="1" id="KW-1133">Transmembrane helix</keyword>
<organism evidence="2 3">
    <name type="scientific">Paenibacillus mucilaginosus 3016</name>
    <dbReference type="NCBI Taxonomy" id="1116391"/>
    <lineage>
        <taxon>Bacteria</taxon>
        <taxon>Bacillati</taxon>
        <taxon>Bacillota</taxon>
        <taxon>Bacilli</taxon>
        <taxon>Bacillales</taxon>
        <taxon>Paenibacillaceae</taxon>
        <taxon>Paenibacillus</taxon>
    </lineage>
</organism>
<protein>
    <submittedName>
        <fullName evidence="2">Uncharacterized protein</fullName>
    </submittedName>
</protein>
<proteinExistence type="predicted"/>
<evidence type="ECO:0000313" key="2">
    <source>
        <dbReference type="EMBL" id="AFC31200.1"/>
    </source>
</evidence>
<dbReference type="AlphaFoldDB" id="H6NQ09"/>
<dbReference type="RefSeq" id="WP_014370960.1">
    <property type="nucleotide sequence ID" value="NC_016935.1"/>
</dbReference>
<sequence>MVFEFFYLFGLLAGFGLYALLSWIHSPLKHSVKVLVVAGAAAVVFLVSILVIGGFEGMPVGMGSAGLLTSAILLSFAGKVIWRKIIYAVVLLSAAAYILFQYTNEVNYWIVKKTHYSVLTDAGDYIKRLQKDPAIRGYRTFTISEGKRGLVLSLGGERAGNSIEVLDVKESGYTTIIQIRTFYNQSGEPNPVIMIGLDRLQREIIVMDTDGTIYEKVK</sequence>
<dbReference type="KEGG" id="pmq:PM3016_4436"/>
<feature type="transmembrane region" description="Helical" evidence="1">
    <location>
        <begin position="6"/>
        <end position="23"/>
    </location>
</feature>
<dbReference type="Proteomes" id="UP000007523">
    <property type="component" value="Chromosome"/>
</dbReference>
<feature type="transmembrane region" description="Helical" evidence="1">
    <location>
        <begin position="61"/>
        <end position="78"/>
    </location>
</feature>
<evidence type="ECO:0000256" key="1">
    <source>
        <dbReference type="SAM" id="Phobius"/>
    </source>
</evidence>
<keyword evidence="1" id="KW-0472">Membrane</keyword>
<evidence type="ECO:0000313" key="3">
    <source>
        <dbReference type="Proteomes" id="UP000007523"/>
    </source>
</evidence>